<gene>
    <name evidence="4" type="ORF">NIES37_13410</name>
</gene>
<evidence type="ECO:0000313" key="4">
    <source>
        <dbReference type="EMBL" id="BAY97399.1"/>
    </source>
</evidence>
<keyword evidence="2" id="KW-1133">Transmembrane helix</keyword>
<dbReference type="SMART" id="SM00216">
    <property type="entry name" value="VWD"/>
    <property type="match status" value="1"/>
</dbReference>
<protein>
    <recommendedName>
        <fullName evidence="3">VWFD domain-containing protein</fullName>
    </recommendedName>
</protein>
<keyword evidence="2" id="KW-0472">Membrane</keyword>
<sequence>MIKYIRPLIIGFISFAIAINEKFFINNILIFICGIITLNSPISNAFLHDTGKANAANTYSSTNSIIQVVNNRVGSETQFYNSQIDTPSELAQIPRVRQQNPQPSNVPQNNSPAVLPQNSSQDSLKSPIQTQASKSDSPCQDKINGFTLYQSANGVCLYSQESSYITTVDLSKAKLFNLTGPITKNNTIKAKNPDYFLNEHDEIENLNRQGLKLRAMVNGTFFRTLDGESDQTIGNILVDGERIIPLGLRTEGKKIQEYDPQKVGSNFAHRAFCFDSTTASILNDVAQAFKDTSKCPNFIGLYAPTAPTYPDEKPILGGRTFVGIRNGNAQGSTVLFFSSNSATLKQARDTLTSFGATSIAQLDGAGSLLLTWGKDILLQGGRFTIRIGIPSAIAIYSKEPEEKPQDRTGKPVKGTSYGDPHLITFDGHRYSFQTVGEFILAKSTDGIFEVQTRQSAVNKSLSLNSAVAMKVGKNRVAFYSKDFPDSNTDTPLRINGKPTAVEGDSLSLPGGGVIHKQNDSNYVVEWSTGEKVAITIYSRGQFKYMDVFPFVLESQANQMVGLLGNVNGNVNDDLRFRSGDILPSKSTYGDVRQLIERVSPIRIPLGELEKIYLDKLNKDFGNSWRVSQKESLFDYGQAQSTATFTDKAFPDAYLTLDMLSPAQLEDARSQCLNARVDASLLDGCIFDVGFTGYSEFAYRAAQVSNILNVVESVIPGFKNPIPGILRQVPKIPGL</sequence>
<feature type="region of interest" description="Disordered" evidence="1">
    <location>
        <begin position="96"/>
        <end position="139"/>
    </location>
</feature>
<keyword evidence="5" id="KW-1185">Reference proteome</keyword>
<feature type="transmembrane region" description="Helical" evidence="2">
    <location>
        <begin position="12"/>
        <end position="38"/>
    </location>
</feature>
<feature type="compositionally biased region" description="Low complexity" evidence="1">
    <location>
        <begin position="98"/>
        <end position="112"/>
    </location>
</feature>
<feature type="compositionally biased region" description="Polar residues" evidence="1">
    <location>
        <begin position="116"/>
        <end position="138"/>
    </location>
</feature>
<reference evidence="4 5" key="1">
    <citation type="submission" date="2017-06" db="EMBL/GenBank/DDBJ databases">
        <title>Genome sequencing of cyanobaciteial culture collection at National Institute for Environmental Studies (NIES).</title>
        <authorList>
            <person name="Hirose Y."/>
            <person name="Shimura Y."/>
            <person name="Fujisawa T."/>
            <person name="Nakamura Y."/>
            <person name="Kawachi M."/>
        </authorList>
    </citation>
    <scope>NUCLEOTIDE SEQUENCE [LARGE SCALE GENOMIC DNA]</scope>
    <source>
        <strain evidence="4 5">NIES-37</strain>
    </source>
</reference>
<dbReference type="Pfam" id="PF00094">
    <property type="entry name" value="VWD"/>
    <property type="match status" value="1"/>
</dbReference>
<evidence type="ECO:0000256" key="1">
    <source>
        <dbReference type="SAM" id="MobiDB-lite"/>
    </source>
</evidence>
<dbReference type="InterPro" id="IPR051495">
    <property type="entry name" value="Epithelial_Barrier/Signaling"/>
</dbReference>
<evidence type="ECO:0000313" key="5">
    <source>
        <dbReference type="Proteomes" id="UP000218785"/>
    </source>
</evidence>
<proteinExistence type="predicted"/>
<evidence type="ECO:0000259" key="3">
    <source>
        <dbReference type="PROSITE" id="PS51233"/>
    </source>
</evidence>
<dbReference type="AlphaFoldDB" id="A0A1Z4MV90"/>
<evidence type="ECO:0000256" key="2">
    <source>
        <dbReference type="SAM" id="Phobius"/>
    </source>
</evidence>
<keyword evidence="2" id="KW-0812">Transmembrane</keyword>
<feature type="domain" description="VWFD" evidence="3">
    <location>
        <begin position="412"/>
        <end position="632"/>
    </location>
</feature>
<dbReference type="PROSITE" id="PS51233">
    <property type="entry name" value="VWFD"/>
    <property type="match status" value="1"/>
</dbReference>
<organism evidence="4 5">
    <name type="scientific">Tolypothrix tenuis PCC 7101</name>
    <dbReference type="NCBI Taxonomy" id="231146"/>
    <lineage>
        <taxon>Bacteria</taxon>
        <taxon>Bacillati</taxon>
        <taxon>Cyanobacteriota</taxon>
        <taxon>Cyanophyceae</taxon>
        <taxon>Nostocales</taxon>
        <taxon>Tolypothrichaceae</taxon>
        <taxon>Tolypothrix</taxon>
    </lineage>
</organism>
<dbReference type="PANTHER" id="PTHR13802">
    <property type="entry name" value="MUCIN 4-RELATED"/>
    <property type="match status" value="1"/>
</dbReference>
<dbReference type="KEGG" id="ttq:NIES37_13410"/>
<accession>A0A1Z4MV90</accession>
<dbReference type="EMBL" id="AP018248">
    <property type="protein sequence ID" value="BAY97399.1"/>
    <property type="molecule type" value="Genomic_DNA"/>
</dbReference>
<name>A0A1Z4MV90_9CYAN</name>
<dbReference type="Proteomes" id="UP000218785">
    <property type="component" value="Chromosome"/>
</dbReference>
<dbReference type="InterPro" id="IPR001846">
    <property type="entry name" value="VWF_type-D"/>
</dbReference>
<dbReference type="PANTHER" id="PTHR13802:SF65">
    <property type="entry name" value="NIDOGEN"/>
    <property type="match status" value="1"/>
</dbReference>